<feature type="region of interest" description="Disordered" evidence="8">
    <location>
        <begin position="267"/>
        <end position="292"/>
    </location>
</feature>
<feature type="compositionally biased region" description="Low complexity" evidence="8">
    <location>
        <begin position="274"/>
        <end position="283"/>
    </location>
</feature>
<proteinExistence type="predicted"/>
<evidence type="ECO:0000256" key="2">
    <source>
        <dbReference type="ARBA" id="ARBA00023012"/>
    </source>
</evidence>
<evidence type="ECO:0000259" key="9">
    <source>
        <dbReference type="PROSITE" id="PS50110"/>
    </source>
</evidence>
<feature type="DNA-binding region" description="OmpR/PhoB-type" evidence="7">
    <location>
        <begin position="159"/>
        <end position="265"/>
    </location>
</feature>
<feature type="domain" description="Response regulatory" evidence="9">
    <location>
        <begin position="11"/>
        <end position="124"/>
    </location>
</feature>
<evidence type="ECO:0000256" key="3">
    <source>
        <dbReference type="ARBA" id="ARBA00023015"/>
    </source>
</evidence>
<dbReference type="Gene3D" id="3.40.50.2300">
    <property type="match status" value="1"/>
</dbReference>
<evidence type="ECO:0000256" key="8">
    <source>
        <dbReference type="SAM" id="MobiDB-lite"/>
    </source>
</evidence>
<evidence type="ECO:0000256" key="7">
    <source>
        <dbReference type="PROSITE-ProRule" id="PRU01091"/>
    </source>
</evidence>
<dbReference type="PROSITE" id="PS50110">
    <property type="entry name" value="RESPONSE_REGULATORY"/>
    <property type="match status" value="1"/>
</dbReference>
<dbReference type="Gene3D" id="1.10.10.10">
    <property type="entry name" value="Winged helix-like DNA-binding domain superfamily/Winged helix DNA-binding domain"/>
    <property type="match status" value="1"/>
</dbReference>
<name>A0ABS7UHB9_9ACTN</name>
<comment type="caution">
    <text evidence="11">The sequence shown here is derived from an EMBL/GenBank/DDBJ whole genome shotgun (WGS) entry which is preliminary data.</text>
</comment>
<dbReference type="SMART" id="SM00448">
    <property type="entry name" value="REC"/>
    <property type="match status" value="1"/>
</dbReference>
<evidence type="ECO:0000313" key="11">
    <source>
        <dbReference type="EMBL" id="MBZ5740220.1"/>
    </source>
</evidence>
<feature type="domain" description="OmpR/PhoB-type" evidence="10">
    <location>
        <begin position="159"/>
        <end position="265"/>
    </location>
</feature>
<evidence type="ECO:0000256" key="6">
    <source>
        <dbReference type="PROSITE-ProRule" id="PRU00169"/>
    </source>
</evidence>
<keyword evidence="5" id="KW-0804">Transcription</keyword>
<evidence type="ECO:0000256" key="1">
    <source>
        <dbReference type="ARBA" id="ARBA00022553"/>
    </source>
</evidence>
<dbReference type="PANTHER" id="PTHR48111:SF1">
    <property type="entry name" value="TWO-COMPONENT RESPONSE REGULATOR ORR33"/>
    <property type="match status" value="1"/>
</dbReference>
<evidence type="ECO:0000256" key="5">
    <source>
        <dbReference type="ARBA" id="ARBA00023163"/>
    </source>
</evidence>
<dbReference type="CDD" id="cd17574">
    <property type="entry name" value="REC_OmpR"/>
    <property type="match status" value="1"/>
</dbReference>
<dbReference type="InterPro" id="IPR001789">
    <property type="entry name" value="Sig_transdc_resp-reg_receiver"/>
</dbReference>
<feature type="modified residue" description="4-aspartylphosphate" evidence="6">
    <location>
        <position position="60"/>
    </location>
</feature>
<dbReference type="InterPro" id="IPR016032">
    <property type="entry name" value="Sig_transdc_resp-reg_C-effctor"/>
</dbReference>
<dbReference type="InterPro" id="IPR001867">
    <property type="entry name" value="OmpR/PhoB-type_DNA-bd"/>
</dbReference>
<evidence type="ECO:0000313" key="12">
    <source>
        <dbReference type="Proteomes" id="UP000780875"/>
    </source>
</evidence>
<dbReference type="InterPro" id="IPR039420">
    <property type="entry name" value="WalR-like"/>
</dbReference>
<dbReference type="PANTHER" id="PTHR48111">
    <property type="entry name" value="REGULATOR OF RPOS"/>
    <property type="match status" value="1"/>
</dbReference>
<dbReference type="SMART" id="SM00862">
    <property type="entry name" value="Trans_reg_C"/>
    <property type="match status" value="1"/>
</dbReference>
<organism evidence="11 12">
    <name type="scientific">Nocardioides mangrovi</name>
    <dbReference type="NCBI Taxonomy" id="2874580"/>
    <lineage>
        <taxon>Bacteria</taxon>
        <taxon>Bacillati</taxon>
        <taxon>Actinomycetota</taxon>
        <taxon>Actinomycetes</taxon>
        <taxon>Propionibacteriales</taxon>
        <taxon>Nocardioidaceae</taxon>
        <taxon>Nocardioides</taxon>
    </lineage>
</organism>
<dbReference type="Proteomes" id="UP000780875">
    <property type="component" value="Unassembled WGS sequence"/>
</dbReference>
<evidence type="ECO:0000259" key="10">
    <source>
        <dbReference type="PROSITE" id="PS51755"/>
    </source>
</evidence>
<dbReference type="InterPro" id="IPR011006">
    <property type="entry name" value="CheY-like_superfamily"/>
</dbReference>
<keyword evidence="1 6" id="KW-0597">Phosphoprotein</keyword>
<dbReference type="EMBL" id="JAIQZJ010000012">
    <property type="protein sequence ID" value="MBZ5740220.1"/>
    <property type="molecule type" value="Genomic_DNA"/>
</dbReference>
<dbReference type="Pfam" id="PF00072">
    <property type="entry name" value="Response_reg"/>
    <property type="match status" value="1"/>
</dbReference>
<keyword evidence="3" id="KW-0805">Transcription regulation</keyword>
<dbReference type="RefSeq" id="WP_224124577.1">
    <property type="nucleotide sequence ID" value="NZ_JAIQZJ010000012.1"/>
</dbReference>
<keyword evidence="2" id="KW-0902">Two-component regulatory system</keyword>
<reference evidence="11 12" key="1">
    <citation type="submission" date="2021-09" db="EMBL/GenBank/DDBJ databases">
        <title>Whole genome sequence of Nocardioides sp. GBK3QG-3.</title>
        <authorList>
            <person name="Tuo L."/>
        </authorList>
    </citation>
    <scope>NUCLEOTIDE SEQUENCE [LARGE SCALE GENOMIC DNA]</scope>
    <source>
        <strain evidence="11 12">GBK3QG-3</strain>
    </source>
</reference>
<accession>A0ABS7UHB9</accession>
<dbReference type="PROSITE" id="PS51755">
    <property type="entry name" value="OMPR_PHOB"/>
    <property type="match status" value="1"/>
</dbReference>
<gene>
    <name evidence="11" type="ORF">K8U61_18735</name>
</gene>
<keyword evidence="12" id="KW-1185">Reference proteome</keyword>
<sequence length="292" mass="31343">MSHVAETPPPYAVVIEDDAEVAELLSLILRQTGFRPVVAEDGPSGVEAVRRLAPTIATVDVALPGLDGLEVTRQIREFSSTYLVMVSSLAGEDDILGGFAAGADDYVAKPFRPRELRSRFLAVLRRPPYRFPIAMAAPPPPPEPEPVRPVPVGEVEFEDDWVTFRGLRLNPDRGVLTVDGRDVALPRLEFDLLELMLYAGTQSRSRGELALSLRGETYTDGSAVRESDHELVAAAMGALLAKIGEDTSAPLWIETDGAGGYRLVPPQPNRTTLPAGAPSSGGSTSMVAYSLP</sequence>
<dbReference type="InterPro" id="IPR036388">
    <property type="entry name" value="WH-like_DNA-bd_sf"/>
</dbReference>
<keyword evidence="4 7" id="KW-0238">DNA-binding</keyword>
<dbReference type="SUPFAM" id="SSF52172">
    <property type="entry name" value="CheY-like"/>
    <property type="match status" value="1"/>
</dbReference>
<evidence type="ECO:0000256" key="4">
    <source>
        <dbReference type="ARBA" id="ARBA00023125"/>
    </source>
</evidence>
<dbReference type="SUPFAM" id="SSF46894">
    <property type="entry name" value="C-terminal effector domain of the bipartite response regulators"/>
    <property type="match status" value="1"/>
</dbReference>
<protein>
    <submittedName>
        <fullName evidence="11">Response regulator transcription factor</fullName>
    </submittedName>
</protein>